<organism evidence="2 3">
    <name type="scientific">Heracleum sosnowskyi</name>
    <dbReference type="NCBI Taxonomy" id="360622"/>
    <lineage>
        <taxon>Eukaryota</taxon>
        <taxon>Viridiplantae</taxon>
        <taxon>Streptophyta</taxon>
        <taxon>Embryophyta</taxon>
        <taxon>Tracheophyta</taxon>
        <taxon>Spermatophyta</taxon>
        <taxon>Magnoliopsida</taxon>
        <taxon>eudicotyledons</taxon>
        <taxon>Gunneridae</taxon>
        <taxon>Pentapetalae</taxon>
        <taxon>asterids</taxon>
        <taxon>campanulids</taxon>
        <taxon>Apiales</taxon>
        <taxon>Apiaceae</taxon>
        <taxon>Apioideae</taxon>
        <taxon>apioid superclade</taxon>
        <taxon>Tordylieae</taxon>
        <taxon>Tordyliinae</taxon>
        <taxon>Heracleum</taxon>
    </lineage>
</organism>
<accession>A0AAD8ICY5</accession>
<dbReference type="AlphaFoldDB" id="A0AAD8ICY5"/>
<reference evidence="2" key="1">
    <citation type="submission" date="2023-02" db="EMBL/GenBank/DDBJ databases">
        <title>Genome of toxic invasive species Heracleum sosnowskyi carries increased number of genes despite the absence of recent whole-genome duplications.</title>
        <authorList>
            <person name="Schelkunov M."/>
            <person name="Shtratnikova V."/>
            <person name="Makarenko M."/>
            <person name="Klepikova A."/>
            <person name="Omelchenko D."/>
            <person name="Novikova G."/>
            <person name="Obukhova E."/>
            <person name="Bogdanov V."/>
            <person name="Penin A."/>
            <person name="Logacheva M."/>
        </authorList>
    </citation>
    <scope>NUCLEOTIDE SEQUENCE</scope>
    <source>
        <strain evidence="2">Hsosn_3</strain>
        <tissue evidence="2">Leaf</tissue>
    </source>
</reference>
<keyword evidence="3" id="KW-1185">Reference proteome</keyword>
<gene>
    <name evidence="2" type="ORF">POM88_021080</name>
</gene>
<protein>
    <submittedName>
        <fullName evidence="2">Uncharacterized protein</fullName>
    </submittedName>
</protein>
<dbReference type="PANTHER" id="PTHR46481:SF8">
    <property type="entry name" value="ZINC FINGER BED DOMAIN-CONTAINING PROTEIN RICESLEEPER 1-LIKE"/>
    <property type="match status" value="1"/>
</dbReference>
<reference evidence="2" key="2">
    <citation type="submission" date="2023-05" db="EMBL/GenBank/DDBJ databases">
        <authorList>
            <person name="Schelkunov M.I."/>
        </authorList>
    </citation>
    <scope>NUCLEOTIDE SEQUENCE</scope>
    <source>
        <strain evidence="2">Hsosn_3</strain>
        <tissue evidence="2">Leaf</tissue>
    </source>
</reference>
<dbReference type="PANTHER" id="PTHR46481">
    <property type="entry name" value="ZINC FINGER BED DOMAIN-CONTAINING PROTEIN 4"/>
    <property type="match status" value="1"/>
</dbReference>
<name>A0AAD8ICY5_9APIA</name>
<feature type="compositionally biased region" description="Basic and acidic residues" evidence="1">
    <location>
        <begin position="208"/>
        <end position="219"/>
    </location>
</feature>
<feature type="region of interest" description="Disordered" evidence="1">
    <location>
        <begin position="208"/>
        <end position="231"/>
    </location>
</feature>
<feature type="compositionally biased region" description="Low complexity" evidence="1">
    <location>
        <begin position="19"/>
        <end position="32"/>
    </location>
</feature>
<dbReference type="SUPFAM" id="SSF140996">
    <property type="entry name" value="Hermes dimerisation domain"/>
    <property type="match status" value="1"/>
</dbReference>
<proteinExistence type="predicted"/>
<dbReference type="Gene3D" id="1.10.10.1070">
    <property type="entry name" value="Zinc finger, BED domain-containing"/>
    <property type="match status" value="1"/>
</dbReference>
<feature type="region of interest" description="Disordered" evidence="1">
    <location>
        <begin position="1"/>
        <end position="59"/>
    </location>
</feature>
<evidence type="ECO:0000256" key="1">
    <source>
        <dbReference type="SAM" id="MobiDB-lite"/>
    </source>
</evidence>
<dbReference type="EMBL" id="JAUIZM010000005">
    <property type="protein sequence ID" value="KAK1383345.1"/>
    <property type="molecule type" value="Genomic_DNA"/>
</dbReference>
<dbReference type="InterPro" id="IPR052035">
    <property type="entry name" value="ZnF_BED_domain_contain"/>
</dbReference>
<evidence type="ECO:0000313" key="3">
    <source>
        <dbReference type="Proteomes" id="UP001237642"/>
    </source>
</evidence>
<sequence length="231" mass="27112">MEYTTPNHVPDTPNPIPNTTPEITPNITSNITLNTTPIELKSPKKEDDDEPLTQKRKPTRTSDVWEHFTKIKVYGLTSKNTRKIRKRCWIRSNNYLALKRRKVELRICWWLHKVRCRNVLDKFVVKDEQAFKVVEGEGFKELVQELQPMFVVPSRVTIARVVHHLYFKERAKLMEVLTTTGQRQGGLKLDIYIDEMHAYEFLEEDNPEKNKVKDHAEKSKAKKSSIIDVDE</sequence>
<comment type="caution">
    <text evidence="2">The sequence shown here is derived from an EMBL/GenBank/DDBJ whole genome shotgun (WGS) entry which is preliminary data.</text>
</comment>
<dbReference type="Proteomes" id="UP001237642">
    <property type="component" value="Unassembled WGS sequence"/>
</dbReference>
<evidence type="ECO:0000313" key="2">
    <source>
        <dbReference type="EMBL" id="KAK1383345.1"/>
    </source>
</evidence>